<dbReference type="InterPro" id="IPR011604">
    <property type="entry name" value="PDDEXK-like_dom_sf"/>
</dbReference>
<sequence length="307" mass="33971">MSNKELNPMQQSVVEVLGKPVGWVPLPLTVVDAVREQLETALAPLAAKLSPDQPLFISKGSLNTVHGCEAHFMASLNSFESTISNVRGTVMHKAVELSINWRGPVEPADLVDEALTRLEDEESRGPSEFIAKLSAGERAQLRSYAVDLYTKFEESFPPLKASWRPVTESSARVGLFDGRIFLSTRVDLTLGGAGSKVIIDLKSGRIYSNHREDLRFYALVESLRSGQPPRRLATYSLESARADVEEVSEGVLQAAVRRVADGAKLIYELTSENREPKLNPGPQCRWCPLKNNCETGKQFLERGFEDD</sequence>
<dbReference type="InterPro" id="IPR038726">
    <property type="entry name" value="PDDEXK_AddAB-type"/>
</dbReference>
<organism evidence="2">
    <name type="scientific">freshwater metagenome</name>
    <dbReference type="NCBI Taxonomy" id="449393"/>
    <lineage>
        <taxon>unclassified sequences</taxon>
        <taxon>metagenomes</taxon>
        <taxon>ecological metagenomes</taxon>
    </lineage>
</organism>
<dbReference type="Gene3D" id="3.90.320.10">
    <property type="match status" value="1"/>
</dbReference>
<evidence type="ECO:0000259" key="1">
    <source>
        <dbReference type="Pfam" id="PF12705"/>
    </source>
</evidence>
<reference evidence="2" key="1">
    <citation type="submission" date="2020-05" db="EMBL/GenBank/DDBJ databases">
        <authorList>
            <person name="Chiriac C."/>
            <person name="Salcher M."/>
            <person name="Ghai R."/>
            <person name="Kavagutti S V."/>
        </authorList>
    </citation>
    <scope>NUCLEOTIDE SEQUENCE</scope>
</reference>
<protein>
    <submittedName>
        <fullName evidence="2">Unannotated protein</fullName>
    </submittedName>
</protein>
<dbReference type="EMBL" id="CAEZUN010000138">
    <property type="protein sequence ID" value="CAB4607553.1"/>
    <property type="molecule type" value="Genomic_DNA"/>
</dbReference>
<name>A0A6J6H536_9ZZZZ</name>
<feature type="domain" description="PD-(D/E)XK endonuclease-like" evidence="1">
    <location>
        <begin position="58"/>
        <end position="293"/>
    </location>
</feature>
<gene>
    <name evidence="2" type="ORF">UFOPK1826_01071</name>
</gene>
<dbReference type="Pfam" id="PF12705">
    <property type="entry name" value="PDDEXK_1"/>
    <property type="match status" value="1"/>
</dbReference>
<dbReference type="AlphaFoldDB" id="A0A6J6H536"/>
<evidence type="ECO:0000313" key="2">
    <source>
        <dbReference type="EMBL" id="CAB4607553.1"/>
    </source>
</evidence>
<accession>A0A6J6H536</accession>
<proteinExistence type="predicted"/>